<evidence type="ECO:0000256" key="2">
    <source>
        <dbReference type="ARBA" id="ARBA00022618"/>
    </source>
</evidence>
<accession>A0AAU9VPG0</accession>
<dbReference type="GO" id="GO:0042393">
    <property type="term" value="F:histone binding"/>
    <property type="evidence" value="ECO:0007669"/>
    <property type="project" value="TreeGrafter"/>
</dbReference>
<dbReference type="InterPro" id="IPR016024">
    <property type="entry name" value="ARM-type_fold"/>
</dbReference>
<dbReference type="InterPro" id="IPR026003">
    <property type="entry name" value="Cohesin_HEAT"/>
</dbReference>
<feature type="region of interest" description="Disordered" evidence="7">
    <location>
        <begin position="163"/>
        <end position="219"/>
    </location>
</feature>
<dbReference type="GO" id="GO:0000796">
    <property type="term" value="C:condensin complex"/>
    <property type="evidence" value="ECO:0007669"/>
    <property type="project" value="TreeGrafter"/>
</dbReference>
<keyword evidence="5" id="KW-0539">Nucleus</keyword>
<organism evidence="9 10">
    <name type="scientific">Pocillopora meandrina</name>
    <dbReference type="NCBI Taxonomy" id="46732"/>
    <lineage>
        <taxon>Eukaryota</taxon>
        <taxon>Metazoa</taxon>
        <taxon>Cnidaria</taxon>
        <taxon>Anthozoa</taxon>
        <taxon>Hexacorallia</taxon>
        <taxon>Scleractinia</taxon>
        <taxon>Astrocoeniina</taxon>
        <taxon>Pocilloporidae</taxon>
        <taxon>Pocillopora</taxon>
    </lineage>
</organism>
<comment type="subcellular location">
    <subcellularLocation>
        <location evidence="1">Nucleus</location>
    </subcellularLocation>
</comment>
<evidence type="ECO:0000256" key="6">
    <source>
        <dbReference type="ARBA" id="ARBA00023306"/>
    </source>
</evidence>
<keyword evidence="3" id="KW-0498">Mitosis</keyword>
<evidence type="ECO:0000256" key="7">
    <source>
        <dbReference type="SAM" id="MobiDB-lite"/>
    </source>
</evidence>
<dbReference type="GO" id="GO:0000779">
    <property type="term" value="C:condensed chromosome, centromeric region"/>
    <property type="evidence" value="ECO:0007669"/>
    <property type="project" value="TreeGrafter"/>
</dbReference>
<name>A0AAU9VPG0_9CNID</name>
<dbReference type="InterPro" id="IPR011989">
    <property type="entry name" value="ARM-like"/>
</dbReference>
<dbReference type="SUPFAM" id="SSF48371">
    <property type="entry name" value="ARM repeat"/>
    <property type="match status" value="1"/>
</dbReference>
<proteinExistence type="predicted"/>
<dbReference type="PANTHER" id="PTHR14222:SF1">
    <property type="entry name" value="CONDENSIN-2 COMPLEX SUBUNIT D3"/>
    <property type="match status" value="1"/>
</dbReference>
<feature type="domain" description="Condensin complex subunit 1 C-terminal" evidence="8">
    <location>
        <begin position="923"/>
        <end position="1089"/>
    </location>
</feature>
<dbReference type="Pfam" id="PF12765">
    <property type="entry name" value="Cohesin_HEAT"/>
    <property type="match status" value="1"/>
</dbReference>
<keyword evidence="2" id="KW-0132">Cell division</keyword>
<feature type="compositionally biased region" description="Basic and acidic residues" evidence="7">
    <location>
        <begin position="1225"/>
        <end position="1234"/>
    </location>
</feature>
<feature type="region of interest" description="Disordered" evidence="7">
    <location>
        <begin position="1446"/>
        <end position="1518"/>
    </location>
</feature>
<dbReference type="GO" id="GO:0010032">
    <property type="term" value="P:meiotic chromosome condensation"/>
    <property type="evidence" value="ECO:0007669"/>
    <property type="project" value="TreeGrafter"/>
</dbReference>
<feature type="compositionally biased region" description="Polar residues" evidence="7">
    <location>
        <begin position="1237"/>
        <end position="1258"/>
    </location>
</feature>
<feature type="region of interest" description="Disordered" evidence="7">
    <location>
        <begin position="1225"/>
        <end position="1261"/>
    </location>
</feature>
<dbReference type="InterPro" id="IPR032682">
    <property type="entry name" value="Cnd1_C"/>
</dbReference>
<dbReference type="EMBL" id="CALNXJ010000001">
    <property type="protein sequence ID" value="CAH3031283.1"/>
    <property type="molecule type" value="Genomic_DNA"/>
</dbReference>
<protein>
    <recommendedName>
        <fullName evidence="8">Condensin complex subunit 1 C-terminal domain-containing protein</fullName>
    </recommendedName>
</protein>
<dbReference type="GO" id="GO:0051301">
    <property type="term" value="P:cell division"/>
    <property type="evidence" value="ECO:0007669"/>
    <property type="project" value="UniProtKB-KW"/>
</dbReference>
<dbReference type="PANTHER" id="PTHR14222">
    <property type="entry name" value="CONDENSIN"/>
    <property type="match status" value="1"/>
</dbReference>
<feature type="region of interest" description="Disordered" evidence="7">
    <location>
        <begin position="1352"/>
        <end position="1408"/>
    </location>
</feature>
<evidence type="ECO:0000256" key="4">
    <source>
        <dbReference type="ARBA" id="ARBA00023067"/>
    </source>
</evidence>
<dbReference type="GO" id="GO:0007076">
    <property type="term" value="P:mitotic chromosome condensation"/>
    <property type="evidence" value="ECO:0007669"/>
    <property type="project" value="InterPro"/>
</dbReference>
<feature type="compositionally biased region" description="Acidic residues" evidence="7">
    <location>
        <begin position="187"/>
        <end position="206"/>
    </location>
</feature>
<keyword evidence="6" id="KW-0131">Cell cycle</keyword>
<evidence type="ECO:0000256" key="5">
    <source>
        <dbReference type="ARBA" id="ARBA00023242"/>
    </source>
</evidence>
<gene>
    <name evidence="9" type="ORF">PMEA_00001287</name>
</gene>
<dbReference type="Proteomes" id="UP001159428">
    <property type="component" value="Unassembled WGS sequence"/>
</dbReference>
<reference evidence="9 10" key="1">
    <citation type="submission" date="2022-05" db="EMBL/GenBank/DDBJ databases">
        <authorList>
            <consortium name="Genoscope - CEA"/>
            <person name="William W."/>
        </authorList>
    </citation>
    <scope>NUCLEOTIDE SEQUENCE [LARGE SCALE GENOMIC DNA]</scope>
</reference>
<dbReference type="Pfam" id="PF12717">
    <property type="entry name" value="Cnd1"/>
    <property type="match status" value="1"/>
</dbReference>
<dbReference type="GO" id="GO:0005634">
    <property type="term" value="C:nucleus"/>
    <property type="evidence" value="ECO:0007669"/>
    <property type="project" value="UniProtKB-SubCell"/>
</dbReference>
<feature type="compositionally biased region" description="Polar residues" evidence="7">
    <location>
        <begin position="1360"/>
        <end position="1372"/>
    </location>
</feature>
<evidence type="ECO:0000259" key="8">
    <source>
        <dbReference type="Pfam" id="PF12717"/>
    </source>
</evidence>
<keyword evidence="10" id="KW-1185">Reference proteome</keyword>
<keyword evidence="4" id="KW-0226">DNA condensation</keyword>
<dbReference type="Gene3D" id="1.25.10.10">
    <property type="entry name" value="Leucine-rich Repeat Variant"/>
    <property type="match status" value="2"/>
</dbReference>
<evidence type="ECO:0000313" key="10">
    <source>
        <dbReference type="Proteomes" id="UP001159428"/>
    </source>
</evidence>
<dbReference type="InterPro" id="IPR026971">
    <property type="entry name" value="CND1/NCAPD3"/>
</dbReference>
<evidence type="ECO:0000256" key="1">
    <source>
        <dbReference type="ARBA" id="ARBA00004123"/>
    </source>
</evidence>
<sequence length="1518" mass="170536">MALSKTEKTITACSNLQISSISREWAEDAWNSEFCESQGFPEIVENCMIDRGYFVRELKELLLISKQWTTSVGQDTLNEGLWKVLSDNNFSHKVLISLLHSFIESCDKTSKAGPKLESCVLAANIYVVLVQIPGSGAYKVFHPLLFQKALDVLRLWPHRETNKRKRQEGTLTKGRRTKARHGREGDGDCMEVDAASDDDDDDDDDGSGNGDNEMSGQINTEQAKANVKFRLLSLMQDAVVLLNSYSLKDSEQVAHHVIQLFVETTRQGVETIEQVVFDFPGDQIYSIKSIASLAYFGLRVICSPLHGDVGTITHTVFEHLISNVLMVFGGAIASNGTISRNVQNIKDQAVAFICYLAKKETKEVLCSVEVLVQNIFTSCPERAEYRITVAKGVVDIMKILPVNQYASLVEWINMYSKNDKISYRIFALDVFSLLLVEPERILSDENLQDDDKKKLLCKKYLLDIIIARCSDRAPMVRAKALQYFAQCATLENSALVLRVKEALHEPLESPAEGTPTLNRQANNKQAETRNIGVIIRKRTRDEKVGVRKAALQALESVITLNLDSLERVDVLTLHDCCMDPALSVRRQAMVSLTSLLQERPKCTMVHSLWLEGVLPLVMDRETTAQEKCFQILEEVLLHNIVPLSKSTGPYHILAWDLLDIVTSPSGQETQRYLHSAFQHWSNQTKLSGNLVKSLISHIDTEHSKAAWLCLAAIGSSSNKLDHTFVVKSWDEYSKGVKDYDIETLCRILAVLGSSASFLPSTVTSTLTADLQQKLITFECPPEVIDAIVATLCKVIICKLLFSKGKSDHWCSDLLKASEEFLSSVTLKQDCIDEERLMRHLFTVGAVAQLTPTKTTERLFMFVESMLISHGNNQDPLQKLNLSPPVKAHVFVTLGKLCLQNEDLAKQCIATLARELETSDDPAIRNNVTVVMCDLCVRFTSLVDRYVPNIAVCLKDSSSLVRRQTLTVLTHLLQEDFVKWKGALFYRFITTIVDEDQEIRKFAEFCLVHLLLSRHPGMLFQHFVECVFHFNSFEKHQVYNKFPQTDMEKKLFSLKGYQNSGKRYTIYQFMLSHMSDEGRFNLTGKLCQEVLGGFTDGDITLDPDSASVLKDALLILSSKNIKLSSMKAKAAEDLADEGDVAGAAIVEARNKFLTQVLKKNMIENIIPIIIELKHMLEKQHSPLLKDLMSCLKEVMKDYRSEVQEVLSADKQLANEIEFDLKRFEEQQKEREEQRRKQITPNNSPQVNTRQPGSDGNTPPQAADFIAPQLRSATPSPKNGSNRPNITPLTGAINQLQINRRHTLASNPILINNALKSNLTVQISPLRAKRRYTLSTAAILNSARKAVDQAHKVAEQQKRRSISSMGSPHENSAVTDAPEQRTPLKPTNSRVFYRENEERAASTPEGEQSHLSRISFCVNTSATAPPPSPIPTSLPIRVYAQGKVAPPSWIEGKVDEGNDGDEEEKEQQIICLMSPEQKPPKPRTWNIKSPDTKKLASNNKAVREPQNDSVSRRTRSRRRK</sequence>
<comment type="caution">
    <text evidence="9">The sequence shown here is derived from an EMBL/GenBank/DDBJ whole genome shotgun (WGS) entry which is preliminary data.</text>
</comment>
<evidence type="ECO:0000313" key="9">
    <source>
        <dbReference type="EMBL" id="CAH3031283.1"/>
    </source>
</evidence>
<evidence type="ECO:0000256" key="3">
    <source>
        <dbReference type="ARBA" id="ARBA00022776"/>
    </source>
</evidence>